<sequence>MSAASPFKDISVPEVEASYENIVEALNSTSKESIAMIHAWERNSVKYYEQLTEMVSNCEGDLQLQSIICMKNSLARSIKNATANPKKRPIVLTNNDLKEKLKKYLISLIPLAPKSLPFNIFSQTLDIICVFVRLDYPVKWPALTDHIFNSLDSICENLSSINEDNIEELYRFLMLYLQVLKQQSEKKIPMKKAPFIKQAKTHLQKLFLLWKNISLGRYSSMTSEEFSKNDEAIFEISKLMDKCAIYIMICGFTINDLGVEEGNVYIEVIQALVEKLVFLKETTADLFCKSTAIQNGSEDKLLECFYKVLKSLIFNLSGFQYSEPLMFYTSLKPYLETCITILAKNTCFNDKCQKVALLAIKNVVNTVIYNHVEAEEPNNQDGSSNMNYSNIPAKYKNFQEEFNTVVRIYQDIFTQENIVNLLNLLAGKYLKLDSLNLWEDDKENFIEIEDELQYGRDTKVDKESNYNFIAYVLCDKIFTFFTEHSQAWLGEQIQFILENQTPNQILLDYCNDKLGEASEEEYQGLLPQLIEDALLSLAGILPNIYDYKGAQFTDYLDIGVILNYLETRIGDTSSKILKRRYCLLLSLWAGRMSAESLIDYLAKSCTILFSHESTDLVVKFIAMTTFRDILRIVEEQRKTHKHNSVYSEESLHRIIRKYNSDLYRRPECVRISNADMEGIVNLITLLIEGCKENSGEGVLENFKNIDFMRIVSLDSPLIKEALYDMCKNLISISHDSLSIFEINFKLLEHNIQVSIDYDLFFHWLYLLRISDLEHNPNAGQICQQFINTYAEPLLQSNSSPKFSVLTSDIIHEHILSNLIPLSGDSLTIQSCLEFLLEQWQHWNKVEISQGDCSDSNLMERKEHLVKVLITIFMKYIEDPMSESKDVLLPILEKAFMIGVDEIASDNFDPSMQHLSSYITQLLIFVNRGIVIFEDIRKNIFESQDQKQSMLFLEKWFEKMNFLMLNFARRINQLAIIHALPLLDKEMITLVFPKMAPLVFNAVGSDVYIKETAKSEDFYSPEKIEGYEVVSMVKHVNGKTSKRLATLRQNDPLMKISLAESFINNLQTMCMKYQVDEKDLGGLLDDENQKKKFHDLVKSTARYFKE</sequence>
<comment type="caution">
    <text evidence="1">The sequence shown here is derived from an EMBL/GenBank/DDBJ whole genome shotgun (WGS) entry which is preliminary data.</text>
</comment>
<evidence type="ECO:0000313" key="1">
    <source>
        <dbReference type="EMBL" id="CAI2375884.1"/>
    </source>
</evidence>
<accession>A0AAD1XNI8</accession>
<keyword evidence="2" id="KW-1185">Reference proteome</keyword>
<proteinExistence type="predicted"/>
<dbReference type="InterPro" id="IPR016024">
    <property type="entry name" value="ARM-type_fold"/>
</dbReference>
<protein>
    <recommendedName>
        <fullName evidence="3">Exportin-T</fullName>
    </recommendedName>
</protein>
<dbReference type="AlphaFoldDB" id="A0AAD1XNI8"/>
<name>A0AAD1XNI8_EUPCR</name>
<evidence type="ECO:0008006" key="3">
    <source>
        <dbReference type="Google" id="ProtNLM"/>
    </source>
</evidence>
<reference evidence="1" key="1">
    <citation type="submission" date="2023-07" db="EMBL/GenBank/DDBJ databases">
        <authorList>
            <consortium name="AG Swart"/>
            <person name="Singh M."/>
            <person name="Singh A."/>
            <person name="Seah K."/>
            <person name="Emmerich C."/>
        </authorList>
    </citation>
    <scope>NUCLEOTIDE SEQUENCE</scope>
    <source>
        <strain evidence="1">DP1</strain>
    </source>
</reference>
<dbReference type="SUPFAM" id="SSF48371">
    <property type="entry name" value="ARM repeat"/>
    <property type="match status" value="1"/>
</dbReference>
<gene>
    <name evidence="1" type="ORF">ECRASSUSDP1_LOCUS17250</name>
</gene>
<dbReference type="Proteomes" id="UP001295684">
    <property type="component" value="Unassembled WGS sequence"/>
</dbReference>
<organism evidence="1 2">
    <name type="scientific">Euplotes crassus</name>
    <dbReference type="NCBI Taxonomy" id="5936"/>
    <lineage>
        <taxon>Eukaryota</taxon>
        <taxon>Sar</taxon>
        <taxon>Alveolata</taxon>
        <taxon>Ciliophora</taxon>
        <taxon>Intramacronucleata</taxon>
        <taxon>Spirotrichea</taxon>
        <taxon>Hypotrichia</taxon>
        <taxon>Euplotida</taxon>
        <taxon>Euplotidae</taxon>
        <taxon>Moneuplotes</taxon>
    </lineage>
</organism>
<evidence type="ECO:0000313" key="2">
    <source>
        <dbReference type="Proteomes" id="UP001295684"/>
    </source>
</evidence>
<dbReference type="EMBL" id="CAMPGE010017392">
    <property type="protein sequence ID" value="CAI2375884.1"/>
    <property type="molecule type" value="Genomic_DNA"/>
</dbReference>